<evidence type="ECO:0000256" key="1">
    <source>
        <dbReference type="SAM" id="SignalP"/>
    </source>
</evidence>
<protein>
    <submittedName>
        <fullName evidence="2">Uncharacterized protein</fullName>
    </submittedName>
</protein>
<reference evidence="2 3" key="1">
    <citation type="submission" date="2019-02" db="EMBL/GenBank/DDBJ databases">
        <title>Deep-cultivation of Planctomycetes and their phenomic and genomic characterization uncovers novel biology.</title>
        <authorList>
            <person name="Wiegand S."/>
            <person name="Jogler M."/>
            <person name="Boedeker C."/>
            <person name="Pinto D."/>
            <person name="Vollmers J."/>
            <person name="Rivas-Marin E."/>
            <person name="Kohn T."/>
            <person name="Peeters S.H."/>
            <person name="Heuer A."/>
            <person name="Rast P."/>
            <person name="Oberbeckmann S."/>
            <person name="Bunk B."/>
            <person name="Jeske O."/>
            <person name="Meyerdierks A."/>
            <person name="Storesund J.E."/>
            <person name="Kallscheuer N."/>
            <person name="Luecker S."/>
            <person name="Lage O.M."/>
            <person name="Pohl T."/>
            <person name="Merkel B.J."/>
            <person name="Hornburger P."/>
            <person name="Mueller R.-W."/>
            <person name="Bruemmer F."/>
            <person name="Labrenz M."/>
            <person name="Spormann A.M."/>
            <person name="Op den Camp H."/>
            <person name="Overmann J."/>
            <person name="Amann R."/>
            <person name="Jetten M.S.M."/>
            <person name="Mascher T."/>
            <person name="Medema M.H."/>
            <person name="Devos D.P."/>
            <person name="Kaster A.-K."/>
            <person name="Ovreas L."/>
            <person name="Rohde M."/>
            <person name="Galperin M.Y."/>
            <person name="Jogler C."/>
        </authorList>
    </citation>
    <scope>NUCLEOTIDE SEQUENCE [LARGE SCALE GENOMIC DNA]</scope>
    <source>
        <strain evidence="2 3">K22_7</strain>
    </source>
</reference>
<accession>A0A517NHN1</accession>
<dbReference type="RefSeq" id="WP_145173563.1">
    <property type="nucleotide sequence ID" value="NZ_CP036525.1"/>
</dbReference>
<dbReference type="KEGG" id="rlc:K227x_50630"/>
<dbReference type="PROSITE" id="PS51257">
    <property type="entry name" value="PROKAR_LIPOPROTEIN"/>
    <property type="match status" value="1"/>
</dbReference>
<organism evidence="2 3">
    <name type="scientific">Rubripirellula lacrimiformis</name>
    <dbReference type="NCBI Taxonomy" id="1930273"/>
    <lineage>
        <taxon>Bacteria</taxon>
        <taxon>Pseudomonadati</taxon>
        <taxon>Planctomycetota</taxon>
        <taxon>Planctomycetia</taxon>
        <taxon>Pirellulales</taxon>
        <taxon>Pirellulaceae</taxon>
        <taxon>Rubripirellula</taxon>
    </lineage>
</organism>
<feature type="chain" id="PRO_5022149082" evidence="1">
    <location>
        <begin position="21"/>
        <end position="747"/>
    </location>
</feature>
<dbReference type="Proteomes" id="UP000318538">
    <property type="component" value="Chromosome"/>
</dbReference>
<evidence type="ECO:0000313" key="2">
    <source>
        <dbReference type="EMBL" id="QDT06647.1"/>
    </source>
</evidence>
<keyword evidence="1" id="KW-0732">Signal</keyword>
<proteinExistence type="predicted"/>
<sequence precursor="true">MNRKLAVGFRVLCWTTILLAAVGCDDPVFRPVAWIPPTADWTLADSDDSSTYEWPMTNSGYQVNRPPQMAYVTSFDQKLTCPDPVTAELVPWPTEGKDQAMLTFLEKAYADPAPELDVLVELDKTQFLGPQAFDVSSDGSRMVLIDAQGLAMYKMDDGSLVGHLALPAVFAAGAAAPEAVRFCGNSKDMLVASADTIVRISSKDGSVIGQCDGVGDPIAQWFVNINDDTTLMRTESGQLFGGDSQLKTWNDYKLRNQAKVSAAALSDDGLKIAVAVNQVPRLYVQKDYQIVESVNDDGPESVRLDPNIDVAISGGQCVWADQDGIFQLYYQDGKLEPEKLLYHMFWQPHLLSPVKPDDESHTFLIAGTRFYQGAEQPILFFYNTRNRAHSPPKILKQIPTRIAHSRSGDRLAMLEAGQLKICQQVSWPKHGSGQVKWWAYWRTVEGKFDVLEELLAIIDTQHRLGYGRTSESLRSSLLAGIAYRVRELIESEPDGEAMKKFTAWKESGSTIALTADGIGNHDYAWQLRGSGFASSVTASGWEGFEKHIQSANKSLQLAIDSGEDLPLAALEAFLTCRLETDGSLDNIDAIARQATQRYPGELEPHLSIMFKLMPQWYGEEGDAASFAISVAKMLEQPYSDLLYLKLAAISASWRDASNRKFDSQRAARGLAEMVRQSAVHDNVLWDLWVDLFIDRSHATLMDATFVHLMETTAAVPQTLGNGHYRGIENNVHGVAQAIRKGEFRNSQ</sequence>
<keyword evidence="3" id="KW-1185">Reference proteome</keyword>
<dbReference type="OrthoDB" id="251586at2"/>
<name>A0A517NHN1_9BACT</name>
<dbReference type="AlphaFoldDB" id="A0A517NHN1"/>
<feature type="signal peptide" evidence="1">
    <location>
        <begin position="1"/>
        <end position="20"/>
    </location>
</feature>
<dbReference type="SUPFAM" id="SSF69322">
    <property type="entry name" value="Tricorn protease domain 2"/>
    <property type="match status" value="1"/>
</dbReference>
<gene>
    <name evidence="2" type="ORF">K227x_50630</name>
</gene>
<dbReference type="EMBL" id="CP036525">
    <property type="protein sequence ID" value="QDT06647.1"/>
    <property type="molecule type" value="Genomic_DNA"/>
</dbReference>
<evidence type="ECO:0000313" key="3">
    <source>
        <dbReference type="Proteomes" id="UP000318538"/>
    </source>
</evidence>